<sequence>MLGLPEASLELLRATPAEHPLLRNLYPLYLHDLSEFGVGYRLDAQGQWEPNSLGTWLSPSPEVHPLLLRWEERTVGFAFVAQAPFPYMTPGRDFRMSEFFILRGERGYGLGRRAAIAIFERFQGVWEVSQLPANQSATSFWRKVIREYTQGQFEDTLVDDSPAQVFDNRGRPPLALAPPRR</sequence>
<protein>
    <recommendedName>
        <fullName evidence="4">N-acetyltransferase domain-containing protein</fullName>
    </recommendedName>
</protein>
<dbReference type="EMBL" id="CP004025">
    <property type="protein sequence ID" value="AGC48202.1"/>
    <property type="molecule type" value="Genomic_DNA"/>
</dbReference>
<evidence type="ECO:0008006" key="4">
    <source>
        <dbReference type="Google" id="ProtNLM"/>
    </source>
</evidence>
<dbReference type="STRING" id="1278073.MYSTI_06930"/>
<reference evidence="2 3" key="1">
    <citation type="journal article" date="2013" name="Genome Announc.">
        <title>Complete genome sequence of Myxococcus stipitatus strain DSM 14675, a fruiting myxobacterium.</title>
        <authorList>
            <person name="Huntley S."/>
            <person name="Kneip S."/>
            <person name="Treuner-Lange A."/>
            <person name="Sogaard-Andersen L."/>
        </authorList>
    </citation>
    <scope>NUCLEOTIDE SEQUENCE [LARGE SCALE GENOMIC DNA]</scope>
    <source>
        <strain evidence="3">DSM 14675 / JCM 12634 / Mx s8</strain>
    </source>
</reference>
<accession>L7UKY7</accession>
<evidence type="ECO:0000313" key="3">
    <source>
        <dbReference type="Proteomes" id="UP000011131"/>
    </source>
</evidence>
<dbReference type="KEGG" id="msd:MYSTI_06930"/>
<dbReference type="SUPFAM" id="SSF55729">
    <property type="entry name" value="Acyl-CoA N-acyltransferases (Nat)"/>
    <property type="match status" value="1"/>
</dbReference>
<dbReference type="HOGENOM" id="CLU_112329_1_1_7"/>
<dbReference type="Gene3D" id="3.40.630.30">
    <property type="match status" value="1"/>
</dbReference>
<feature type="region of interest" description="Disordered" evidence="1">
    <location>
        <begin position="162"/>
        <end position="181"/>
    </location>
</feature>
<dbReference type="InterPro" id="IPR016181">
    <property type="entry name" value="Acyl_CoA_acyltransferase"/>
</dbReference>
<gene>
    <name evidence="2" type="ordered locus">MYSTI_06930</name>
</gene>
<dbReference type="PATRIC" id="fig|1278073.3.peg.7035"/>
<name>L7UKY7_MYXSD</name>
<feature type="compositionally biased region" description="Low complexity" evidence="1">
    <location>
        <begin position="171"/>
        <end position="181"/>
    </location>
</feature>
<evidence type="ECO:0000313" key="2">
    <source>
        <dbReference type="EMBL" id="AGC48202.1"/>
    </source>
</evidence>
<dbReference type="eggNOG" id="COG5628">
    <property type="taxonomic scope" value="Bacteria"/>
</dbReference>
<proteinExistence type="predicted"/>
<organism evidence="2 3">
    <name type="scientific">Myxococcus stipitatus (strain DSM 14675 / JCM 12634 / Mx s8)</name>
    <dbReference type="NCBI Taxonomy" id="1278073"/>
    <lineage>
        <taxon>Bacteria</taxon>
        <taxon>Pseudomonadati</taxon>
        <taxon>Myxococcota</taxon>
        <taxon>Myxococcia</taxon>
        <taxon>Myxococcales</taxon>
        <taxon>Cystobacterineae</taxon>
        <taxon>Myxococcaceae</taxon>
        <taxon>Myxococcus</taxon>
    </lineage>
</organism>
<keyword evidence="3" id="KW-1185">Reference proteome</keyword>
<evidence type="ECO:0000256" key="1">
    <source>
        <dbReference type="SAM" id="MobiDB-lite"/>
    </source>
</evidence>
<dbReference type="Proteomes" id="UP000011131">
    <property type="component" value="Chromosome"/>
</dbReference>
<dbReference type="AlphaFoldDB" id="L7UKY7"/>